<dbReference type="Gene3D" id="1.40.20.10">
    <property type="entry name" value="CHAD domain"/>
    <property type="match status" value="1"/>
</dbReference>
<dbReference type="PROSITE" id="PS51708">
    <property type="entry name" value="CHAD"/>
    <property type="match status" value="1"/>
</dbReference>
<accession>A0A1G4TFS1</accession>
<keyword evidence="4" id="KW-1185">Reference proteome</keyword>
<dbReference type="PANTHER" id="PTHR39339">
    <property type="entry name" value="SLR1444 PROTEIN"/>
    <property type="match status" value="1"/>
</dbReference>
<dbReference type="Pfam" id="PF05235">
    <property type="entry name" value="CHAD"/>
    <property type="match status" value="1"/>
</dbReference>
<evidence type="ECO:0000313" key="4">
    <source>
        <dbReference type="Proteomes" id="UP000199150"/>
    </source>
</evidence>
<feature type="region of interest" description="Disordered" evidence="1">
    <location>
        <begin position="288"/>
        <end position="314"/>
    </location>
</feature>
<dbReference type="SMART" id="SM00880">
    <property type="entry name" value="CHAD"/>
    <property type="match status" value="1"/>
</dbReference>
<evidence type="ECO:0000313" key="3">
    <source>
        <dbReference type="EMBL" id="SCW80182.1"/>
    </source>
</evidence>
<feature type="domain" description="CHAD" evidence="2">
    <location>
        <begin position="3"/>
        <end position="274"/>
    </location>
</feature>
<sequence>MTRKTEHEALAATFDRLLHQEINLLMAPDAGPGETSTVHTVRAGTKKIRACLRLVRGSLDRIAFDKANTLFRDCAKSLRTYRDDEVISEVLAYLNETGATDFDAGETDRLREILIAPPLPAGRDDALATVRNNIQARRTTLHLAALKIKKSDLTKAMRRTYRRNRNAFANVVREPSGINLHEWRKQIKVLEYQLHDLNTIWPKPMDGTEDDARHLAQILGHIQDLAVLRKRLKQIRPVPEGSPADRLLTATRRQRRKLRNDAIRLGQALYARSADDFAADVNRHWKGWRRPPPAPPVIPPTKALARKTPAAHLH</sequence>
<reference evidence="4" key="1">
    <citation type="submission" date="2016-10" db="EMBL/GenBank/DDBJ databases">
        <authorList>
            <person name="Varghese N."/>
            <person name="Submissions S."/>
        </authorList>
    </citation>
    <scope>NUCLEOTIDE SEQUENCE [LARGE SCALE GENOMIC DNA]</scope>
    <source>
        <strain evidence="4">CGMCC 1.3431</strain>
    </source>
</reference>
<organism evidence="3 4">
    <name type="scientific">Asticcacaulis taihuensis</name>
    <dbReference type="NCBI Taxonomy" id="260084"/>
    <lineage>
        <taxon>Bacteria</taxon>
        <taxon>Pseudomonadati</taxon>
        <taxon>Pseudomonadota</taxon>
        <taxon>Alphaproteobacteria</taxon>
        <taxon>Caulobacterales</taxon>
        <taxon>Caulobacteraceae</taxon>
        <taxon>Asticcacaulis</taxon>
    </lineage>
</organism>
<dbReference type="RefSeq" id="WP_170828368.1">
    <property type="nucleotide sequence ID" value="NZ_CBCRYE010000002.1"/>
</dbReference>
<protein>
    <submittedName>
        <fullName evidence="3">CHAD domain-containing protein</fullName>
    </submittedName>
</protein>
<proteinExistence type="predicted"/>
<dbReference type="AlphaFoldDB" id="A0A1G4TFS1"/>
<evidence type="ECO:0000259" key="2">
    <source>
        <dbReference type="PROSITE" id="PS51708"/>
    </source>
</evidence>
<dbReference type="InterPro" id="IPR007899">
    <property type="entry name" value="CHAD_dom"/>
</dbReference>
<feature type="compositionally biased region" description="Pro residues" evidence="1">
    <location>
        <begin position="290"/>
        <end position="299"/>
    </location>
</feature>
<dbReference type="InterPro" id="IPR038186">
    <property type="entry name" value="CHAD_dom_sf"/>
</dbReference>
<gene>
    <name evidence="3" type="ORF">SAMN02927928_3504</name>
</gene>
<dbReference type="STRING" id="260084.SAMN02927928_3504"/>
<name>A0A1G4TFS1_9CAUL</name>
<dbReference type="Proteomes" id="UP000199150">
    <property type="component" value="Unassembled WGS sequence"/>
</dbReference>
<dbReference type="EMBL" id="FMTS01000008">
    <property type="protein sequence ID" value="SCW80182.1"/>
    <property type="molecule type" value="Genomic_DNA"/>
</dbReference>
<dbReference type="PANTHER" id="PTHR39339:SF1">
    <property type="entry name" value="CHAD DOMAIN-CONTAINING PROTEIN"/>
    <property type="match status" value="1"/>
</dbReference>
<evidence type="ECO:0000256" key="1">
    <source>
        <dbReference type="SAM" id="MobiDB-lite"/>
    </source>
</evidence>